<dbReference type="Proteomes" id="UP000014254">
    <property type="component" value="Unassembled WGS sequence"/>
</dbReference>
<evidence type="ECO:0000313" key="4">
    <source>
        <dbReference type="Proteomes" id="UP000014254"/>
    </source>
</evidence>
<accession>S2KF19</accession>
<feature type="compositionally biased region" description="Basic residues" evidence="2">
    <location>
        <begin position="1"/>
        <end position="14"/>
    </location>
</feature>
<organism evidence="3 4">
    <name type="scientific">Mucor circinelloides f. circinelloides (strain 1006PhL)</name>
    <name type="common">Mucormycosis agent</name>
    <name type="synonym">Calyptromyces circinelloides</name>
    <dbReference type="NCBI Taxonomy" id="1220926"/>
    <lineage>
        <taxon>Eukaryota</taxon>
        <taxon>Fungi</taxon>
        <taxon>Fungi incertae sedis</taxon>
        <taxon>Mucoromycota</taxon>
        <taxon>Mucoromycotina</taxon>
        <taxon>Mucoromycetes</taxon>
        <taxon>Mucorales</taxon>
        <taxon>Mucorineae</taxon>
        <taxon>Mucoraceae</taxon>
        <taxon>Mucor</taxon>
    </lineage>
</organism>
<reference evidence="4" key="1">
    <citation type="submission" date="2013-05" db="EMBL/GenBank/DDBJ databases">
        <title>The Genome sequence of Mucor circinelloides f. circinelloides 1006PhL.</title>
        <authorList>
            <consortium name="The Broad Institute Genomics Platform"/>
            <person name="Cuomo C."/>
            <person name="Earl A."/>
            <person name="Findley K."/>
            <person name="Lee S.C."/>
            <person name="Walker B."/>
            <person name="Young S."/>
            <person name="Zeng Q."/>
            <person name="Gargeya S."/>
            <person name="Fitzgerald M."/>
            <person name="Haas B."/>
            <person name="Abouelleil A."/>
            <person name="Allen A.W."/>
            <person name="Alvarado L."/>
            <person name="Arachchi H.M."/>
            <person name="Berlin A.M."/>
            <person name="Chapman S.B."/>
            <person name="Gainer-Dewar J."/>
            <person name="Goldberg J."/>
            <person name="Griggs A."/>
            <person name="Gujja S."/>
            <person name="Hansen M."/>
            <person name="Howarth C."/>
            <person name="Imamovic A."/>
            <person name="Ireland A."/>
            <person name="Larimer J."/>
            <person name="McCowan C."/>
            <person name="Murphy C."/>
            <person name="Pearson M."/>
            <person name="Poon T.W."/>
            <person name="Priest M."/>
            <person name="Roberts A."/>
            <person name="Saif S."/>
            <person name="Shea T."/>
            <person name="Sisk P."/>
            <person name="Sykes S."/>
            <person name="Wortman J."/>
            <person name="Nusbaum C."/>
            <person name="Birren B."/>
        </authorList>
    </citation>
    <scope>NUCLEOTIDE SEQUENCE [LARGE SCALE GENOMIC DNA]</scope>
    <source>
        <strain evidence="4">1006PhL</strain>
    </source>
</reference>
<keyword evidence="1" id="KW-0175">Coiled coil</keyword>
<evidence type="ECO:0000256" key="2">
    <source>
        <dbReference type="SAM" id="MobiDB-lite"/>
    </source>
</evidence>
<dbReference type="OrthoDB" id="10474813at2759"/>
<proteinExistence type="predicted"/>
<evidence type="ECO:0000256" key="1">
    <source>
        <dbReference type="SAM" id="Coils"/>
    </source>
</evidence>
<gene>
    <name evidence="3" type="ORF">HMPREF1544_02162</name>
</gene>
<feature type="coiled-coil region" evidence="1">
    <location>
        <begin position="27"/>
        <end position="75"/>
    </location>
</feature>
<dbReference type="VEuPathDB" id="FungiDB:HMPREF1544_02162"/>
<dbReference type="EMBL" id="KE123914">
    <property type="protein sequence ID" value="EPB90910.1"/>
    <property type="molecule type" value="Genomic_DNA"/>
</dbReference>
<feature type="region of interest" description="Disordered" evidence="2">
    <location>
        <begin position="1"/>
        <end position="20"/>
    </location>
</feature>
<dbReference type="InParanoid" id="S2KF19"/>
<evidence type="ECO:0000313" key="3">
    <source>
        <dbReference type="EMBL" id="EPB90910.1"/>
    </source>
</evidence>
<name>S2KF19_MUCC1</name>
<dbReference type="AlphaFoldDB" id="S2KF19"/>
<sequence>MATNKFRSRQRAKQQRMEGNGGFVPINVAVEEYAREKQEELRRLKEEEEKKEAERKRVEEEIEAKLKKLYELSLECSELEFLRIDINSALTKKNINDILKYKKGAENTVKGRARYLGTSRSSLYRKKLSTLEQNGGSSLEKFGFVVKKADGIQKRKRDEVEENGLVANNSVALTTGQTGTLDDQLTTELYINDLEDIVDGSAVIGYKKEEELEDLSTTAKSVVEDDVDEMEALIPV</sequence>
<protein>
    <submittedName>
        <fullName evidence="3">Uncharacterized protein</fullName>
    </submittedName>
</protein>
<keyword evidence="4" id="KW-1185">Reference proteome</keyword>